<dbReference type="EMBL" id="BMJC01000003">
    <property type="protein sequence ID" value="GGB06175.1"/>
    <property type="molecule type" value="Genomic_DNA"/>
</dbReference>
<feature type="domain" description="AAA+ ATPase" evidence="4">
    <location>
        <begin position="214"/>
        <end position="397"/>
    </location>
</feature>
<dbReference type="RefSeq" id="WP_188933417.1">
    <property type="nucleotide sequence ID" value="NZ_BMJC01000003.1"/>
</dbReference>
<dbReference type="NCBIfam" id="TIGR00368">
    <property type="entry name" value="YifB family Mg chelatase-like AAA ATPase"/>
    <property type="match status" value="1"/>
</dbReference>
<gene>
    <name evidence="5" type="ORF">GCM10011511_32010</name>
</gene>
<dbReference type="Pfam" id="PF01078">
    <property type="entry name" value="Mg_chelatase"/>
    <property type="match status" value="1"/>
</dbReference>
<dbReference type="Proteomes" id="UP000607559">
    <property type="component" value="Unassembled WGS sequence"/>
</dbReference>
<dbReference type="InterPro" id="IPR004482">
    <property type="entry name" value="Mg_chelat-rel"/>
</dbReference>
<dbReference type="Gene3D" id="3.30.230.10">
    <property type="match status" value="1"/>
</dbReference>
<dbReference type="AlphaFoldDB" id="A0A8J2XTU5"/>
<dbReference type="InterPro" id="IPR025158">
    <property type="entry name" value="Mg_chelat-rel_C"/>
</dbReference>
<protein>
    <submittedName>
        <fullName evidence="5">Magnesium chelatase</fullName>
    </submittedName>
</protein>
<comment type="caution">
    <text evidence="5">The sequence shown here is derived from an EMBL/GenBank/DDBJ whole genome shotgun (WGS) entry which is preliminary data.</text>
</comment>
<dbReference type="InterPro" id="IPR027417">
    <property type="entry name" value="P-loop_NTPase"/>
</dbReference>
<evidence type="ECO:0000256" key="2">
    <source>
        <dbReference type="ARBA" id="ARBA00022741"/>
    </source>
</evidence>
<keyword evidence="2" id="KW-0547">Nucleotide-binding</keyword>
<proteinExistence type="inferred from homology"/>
<reference evidence="5" key="1">
    <citation type="journal article" date="2014" name="Int. J. Syst. Evol. Microbiol.">
        <title>Complete genome sequence of Corynebacterium casei LMG S-19264T (=DSM 44701T), isolated from a smear-ripened cheese.</title>
        <authorList>
            <consortium name="US DOE Joint Genome Institute (JGI-PGF)"/>
            <person name="Walter F."/>
            <person name="Albersmeier A."/>
            <person name="Kalinowski J."/>
            <person name="Ruckert C."/>
        </authorList>
    </citation>
    <scope>NUCLEOTIDE SEQUENCE</scope>
    <source>
        <strain evidence="5">CGMCC 1.15448</strain>
    </source>
</reference>
<evidence type="ECO:0000256" key="3">
    <source>
        <dbReference type="ARBA" id="ARBA00022840"/>
    </source>
</evidence>
<reference evidence="5" key="2">
    <citation type="submission" date="2020-09" db="EMBL/GenBank/DDBJ databases">
        <authorList>
            <person name="Sun Q."/>
            <person name="Zhou Y."/>
        </authorList>
    </citation>
    <scope>NUCLEOTIDE SEQUENCE</scope>
    <source>
        <strain evidence="5">CGMCC 1.15448</strain>
    </source>
</reference>
<evidence type="ECO:0000313" key="5">
    <source>
        <dbReference type="EMBL" id="GGB06175.1"/>
    </source>
</evidence>
<dbReference type="SMART" id="SM00382">
    <property type="entry name" value="AAA"/>
    <property type="match status" value="1"/>
</dbReference>
<dbReference type="InterPro" id="IPR020568">
    <property type="entry name" value="Ribosomal_Su5_D2-typ_SF"/>
</dbReference>
<dbReference type="PANTHER" id="PTHR32039">
    <property type="entry name" value="MAGNESIUM-CHELATASE SUBUNIT CHLI"/>
    <property type="match status" value="1"/>
</dbReference>
<name>A0A8J2XTU5_9BACT</name>
<dbReference type="PRINTS" id="PR01657">
    <property type="entry name" value="MCMFAMILY"/>
</dbReference>
<dbReference type="Gene3D" id="3.40.50.300">
    <property type="entry name" value="P-loop containing nucleotide triphosphate hydrolases"/>
    <property type="match status" value="1"/>
</dbReference>
<dbReference type="InterPro" id="IPR001208">
    <property type="entry name" value="MCM_dom"/>
</dbReference>
<comment type="similarity">
    <text evidence="1">Belongs to the Mg-chelatase subunits D/I family. ComM subfamily.</text>
</comment>
<dbReference type="GO" id="GO:0003677">
    <property type="term" value="F:DNA binding"/>
    <property type="evidence" value="ECO:0007669"/>
    <property type="project" value="InterPro"/>
</dbReference>
<sequence>MLVKTFGSAVYGVEAITITVEVNVTEGLHTFVVGLADSAVKESIQRIESAIKSNGFYMPRTKIVVNLAPAGIRKYGSAFDLPIAIGILAASEQIPDAESLKDYVIMGELGLDGSIHSIKGALPIAIQARKEQFKGLIVPQKNASEAAIVNQVKVFAFSHLREVIGFFRNTSSIDPVIVDVRKSFLSQAPSSDLDFSDVKGQENIKRALEIAAAGGHNAVMVGPPGAGKTMLAKRLPGILPPLSLQEALETTKIHSVAGKLPENTTLLSQRPFRCPHHTISGMALVGGGSIPQPGEISLAHHGVLFLDELPEFSRSTLEMMRQPMEDRKVLISRAALSVEFPSSFILIASMNPCPCGYYNHPDKECTCPPGAVSRYLNKISGPLLDRIDLHVEVVPVSYTTLADRGGGDNSQQIRQRVIAAREQQRKRYERVLPQGMGIPAQASSGLYCNAQVSGRLLHHYCRIDAAGEQLVRAAMDKLKLSVRAHDHILKIGRTIADLSGSECIRAEHLAEAIQFRGLDREGWAG</sequence>
<dbReference type="SUPFAM" id="SSF54211">
    <property type="entry name" value="Ribosomal protein S5 domain 2-like"/>
    <property type="match status" value="1"/>
</dbReference>
<dbReference type="PANTHER" id="PTHR32039:SF7">
    <property type="entry name" value="COMPETENCE PROTEIN COMM"/>
    <property type="match status" value="1"/>
</dbReference>
<dbReference type="InterPro" id="IPR000523">
    <property type="entry name" value="Mg_chelatse_chII-like_cat_dom"/>
</dbReference>
<dbReference type="GO" id="GO:0005524">
    <property type="term" value="F:ATP binding"/>
    <property type="evidence" value="ECO:0007669"/>
    <property type="project" value="UniProtKB-KW"/>
</dbReference>
<evidence type="ECO:0000256" key="1">
    <source>
        <dbReference type="ARBA" id="ARBA00006354"/>
    </source>
</evidence>
<evidence type="ECO:0000259" key="4">
    <source>
        <dbReference type="SMART" id="SM00382"/>
    </source>
</evidence>
<keyword evidence="3" id="KW-0067">ATP-binding</keyword>
<organism evidence="5 6">
    <name type="scientific">Puia dinghuensis</name>
    <dbReference type="NCBI Taxonomy" id="1792502"/>
    <lineage>
        <taxon>Bacteria</taxon>
        <taxon>Pseudomonadati</taxon>
        <taxon>Bacteroidota</taxon>
        <taxon>Chitinophagia</taxon>
        <taxon>Chitinophagales</taxon>
        <taxon>Chitinophagaceae</taxon>
        <taxon>Puia</taxon>
    </lineage>
</organism>
<dbReference type="InterPro" id="IPR014721">
    <property type="entry name" value="Ribsml_uS5_D2-typ_fold_subgr"/>
</dbReference>
<dbReference type="Pfam" id="PF13335">
    <property type="entry name" value="Mg_chelatase_C"/>
    <property type="match status" value="1"/>
</dbReference>
<dbReference type="Pfam" id="PF13541">
    <property type="entry name" value="ChlI"/>
    <property type="match status" value="1"/>
</dbReference>
<dbReference type="InterPro" id="IPR045006">
    <property type="entry name" value="CHLI-like"/>
</dbReference>
<dbReference type="InterPro" id="IPR003593">
    <property type="entry name" value="AAA+_ATPase"/>
</dbReference>
<keyword evidence="6" id="KW-1185">Reference proteome</keyword>
<dbReference type="SUPFAM" id="SSF52540">
    <property type="entry name" value="P-loop containing nucleoside triphosphate hydrolases"/>
    <property type="match status" value="1"/>
</dbReference>
<evidence type="ECO:0000313" key="6">
    <source>
        <dbReference type="Proteomes" id="UP000607559"/>
    </source>
</evidence>
<accession>A0A8J2XTU5</accession>